<dbReference type="GO" id="GO:0030378">
    <property type="term" value="F:serine racemase activity"/>
    <property type="evidence" value="ECO:0007669"/>
    <property type="project" value="TreeGrafter"/>
</dbReference>
<dbReference type="InterPro" id="IPR036052">
    <property type="entry name" value="TrpB-like_PALP_sf"/>
</dbReference>
<dbReference type="GO" id="GO:0000287">
    <property type="term" value="F:magnesium ion binding"/>
    <property type="evidence" value="ECO:0007669"/>
    <property type="project" value="TreeGrafter"/>
</dbReference>
<dbReference type="FunFam" id="3.40.50.1100:FF:000005">
    <property type="entry name" value="Threonine dehydratase catabolic"/>
    <property type="match status" value="1"/>
</dbReference>
<reference evidence="7" key="1">
    <citation type="journal article" date="2023" name="Commun. Biol.">
        <title>Genome analysis of Parmales, the sister group of diatoms, reveals the evolutionary specialization of diatoms from phago-mixotrophs to photoautotrophs.</title>
        <authorList>
            <person name="Ban H."/>
            <person name="Sato S."/>
            <person name="Yoshikawa S."/>
            <person name="Yamada K."/>
            <person name="Nakamura Y."/>
            <person name="Ichinomiya M."/>
            <person name="Sato N."/>
            <person name="Blanc-Mathieu R."/>
            <person name="Endo H."/>
            <person name="Kuwata A."/>
            <person name="Ogata H."/>
        </authorList>
    </citation>
    <scope>NUCLEOTIDE SEQUENCE [LARGE SCALE GENOMIC DNA]</scope>
</reference>
<evidence type="ECO:0000256" key="1">
    <source>
        <dbReference type="ARBA" id="ARBA00001933"/>
    </source>
</evidence>
<dbReference type="GO" id="GO:0070179">
    <property type="term" value="P:D-serine biosynthetic process"/>
    <property type="evidence" value="ECO:0007669"/>
    <property type="project" value="TreeGrafter"/>
</dbReference>
<accession>A0A9W7G0E4</accession>
<dbReference type="Proteomes" id="UP001165065">
    <property type="component" value="Unassembled WGS sequence"/>
</dbReference>
<gene>
    <name evidence="6" type="ORF">TrCOL_g9470</name>
</gene>
<dbReference type="PANTHER" id="PTHR43050:SF1">
    <property type="entry name" value="SERINE RACEMASE"/>
    <property type="match status" value="1"/>
</dbReference>
<protein>
    <recommendedName>
        <fullName evidence="5">Tryptophan synthase beta chain-like PALP domain-containing protein</fullName>
    </recommendedName>
</protein>
<dbReference type="PANTHER" id="PTHR43050">
    <property type="entry name" value="SERINE / THREONINE RACEMASE FAMILY MEMBER"/>
    <property type="match status" value="1"/>
</dbReference>
<comment type="similarity">
    <text evidence="2">Belongs to the serine/threonine dehydratase family.</text>
</comment>
<dbReference type="Gene3D" id="3.40.50.1100">
    <property type="match status" value="2"/>
</dbReference>
<dbReference type="EMBL" id="BRYA01000640">
    <property type="protein sequence ID" value="GMI27213.1"/>
    <property type="molecule type" value="Genomic_DNA"/>
</dbReference>
<comment type="cofactor">
    <cofactor evidence="1">
        <name>pyridoxal 5'-phosphate</name>
        <dbReference type="ChEBI" id="CHEBI:597326"/>
    </cofactor>
</comment>
<dbReference type="GO" id="GO:0005524">
    <property type="term" value="F:ATP binding"/>
    <property type="evidence" value="ECO:0007669"/>
    <property type="project" value="TreeGrafter"/>
</dbReference>
<dbReference type="Pfam" id="PF00291">
    <property type="entry name" value="PALP"/>
    <property type="match status" value="1"/>
</dbReference>
<dbReference type="InterPro" id="IPR001926">
    <property type="entry name" value="TrpB-like_PALP"/>
</dbReference>
<evidence type="ECO:0000256" key="2">
    <source>
        <dbReference type="ARBA" id="ARBA00010869"/>
    </source>
</evidence>
<evidence type="ECO:0000313" key="7">
    <source>
        <dbReference type="Proteomes" id="UP001165065"/>
    </source>
</evidence>
<organism evidence="6 7">
    <name type="scientific">Triparma columacea</name>
    <dbReference type="NCBI Taxonomy" id="722753"/>
    <lineage>
        <taxon>Eukaryota</taxon>
        <taxon>Sar</taxon>
        <taxon>Stramenopiles</taxon>
        <taxon>Ochrophyta</taxon>
        <taxon>Bolidophyceae</taxon>
        <taxon>Parmales</taxon>
        <taxon>Triparmaceae</taxon>
        <taxon>Triparma</taxon>
    </lineage>
</organism>
<dbReference type="GO" id="GO:0003941">
    <property type="term" value="F:L-serine ammonia-lyase activity"/>
    <property type="evidence" value="ECO:0007669"/>
    <property type="project" value="TreeGrafter"/>
</dbReference>
<dbReference type="CDD" id="cd01562">
    <property type="entry name" value="Thr-dehyd"/>
    <property type="match status" value="1"/>
</dbReference>
<dbReference type="GO" id="GO:0018114">
    <property type="term" value="F:threonine racemase activity"/>
    <property type="evidence" value="ECO:0007669"/>
    <property type="project" value="TreeGrafter"/>
</dbReference>
<name>A0A9W7G0E4_9STRA</name>
<evidence type="ECO:0000256" key="4">
    <source>
        <dbReference type="ARBA" id="ARBA00023239"/>
    </source>
</evidence>
<sequence>MAMNLKGYCISPDDVNDAYERIVGSVKRTPLLQSTYFNQLTSRDVYFKCEALQLTGSFKYRGATNAVLSLLSSPSDSSTGDSSPPLTVVTHSSGNHAQALALAALKHNVQAKIVMPTNAPTAKRSAVEHTYKATVIPCQPSERERTASEVMAVTECAEFIHPSEDTRVIAGQGTVGVEMVSQIEGISGPGSCLDCVIIPVGGGGLASGNIMSLKSRWPNCKVVLAEPEAADDARRSWLSKEMLGHPVVDGVKTTVNTVADGLKTELGVNTYPIVRDLADEVITVSEIDILKATKQVWERMKVLIEPSAGVGVAVLQGKEFNEKFEKEQFRKIGIVLCGGNVDVVKTAKTMEDMGI</sequence>
<keyword evidence="3" id="KW-0663">Pyridoxal phosphate</keyword>
<dbReference type="GO" id="GO:0030170">
    <property type="term" value="F:pyridoxal phosphate binding"/>
    <property type="evidence" value="ECO:0007669"/>
    <property type="project" value="TreeGrafter"/>
</dbReference>
<dbReference type="SUPFAM" id="SSF53686">
    <property type="entry name" value="Tryptophan synthase beta subunit-like PLP-dependent enzymes"/>
    <property type="match status" value="1"/>
</dbReference>
<dbReference type="AlphaFoldDB" id="A0A9W7G0E4"/>
<dbReference type="OrthoDB" id="271064at2759"/>
<evidence type="ECO:0000256" key="3">
    <source>
        <dbReference type="ARBA" id="ARBA00022898"/>
    </source>
</evidence>
<comment type="caution">
    <text evidence="6">The sequence shown here is derived from an EMBL/GenBank/DDBJ whole genome shotgun (WGS) entry which is preliminary data.</text>
</comment>
<keyword evidence="7" id="KW-1185">Reference proteome</keyword>
<proteinExistence type="inferred from homology"/>
<evidence type="ECO:0000259" key="5">
    <source>
        <dbReference type="Pfam" id="PF00291"/>
    </source>
</evidence>
<feature type="domain" description="Tryptophan synthase beta chain-like PALP" evidence="5">
    <location>
        <begin position="26"/>
        <end position="338"/>
    </location>
</feature>
<keyword evidence="4" id="KW-0456">Lyase</keyword>
<evidence type="ECO:0000313" key="6">
    <source>
        <dbReference type="EMBL" id="GMI27213.1"/>
    </source>
</evidence>